<keyword evidence="3" id="KW-1185">Reference proteome</keyword>
<proteinExistence type="predicted"/>
<dbReference type="InParanoid" id="D7FR87"/>
<feature type="region of interest" description="Disordered" evidence="1">
    <location>
        <begin position="143"/>
        <end position="171"/>
    </location>
</feature>
<evidence type="ECO:0000256" key="1">
    <source>
        <dbReference type="SAM" id="MobiDB-lite"/>
    </source>
</evidence>
<feature type="compositionally biased region" description="Basic and acidic residues" evidence="1">
    <location>
        <begin position="143"/>
        <end position="156"/>
    </location>
</feature>
<evidence type="ECO:0000313" key="3">
    <source>
        <dbReference type="Proteomes" id="UP000002630"/>
    </source>
</evidence>
<reference evidence="2 3" key="1">
    <citation type="journal article" date="2010" name="Nature">
        <title>The Ectocarpus genome and the independent evolution of multicellularity in brown algae.</title>
        <authorList>
            <person name="Cock J.M."/>
            <person name="Sterck L."/>
            <person name="Rouze P."/>
            <person name="Scornet D."/>
            <person name="Allen A.E."/>
            <person name="Amoutzias G."/>
            <person name="Anthouard V."/>
            <person name="Artiguenave F."/>
            <person name="Aury J.M."/>
            <person name="Badger J.H."/>
            <person name="Beszteri B."/>
            <person name="Billiau K."/>
            <person name="Bonnet E."/>
            <person name="Bothwell J.H."/>
            <person name="Bowler C."/>
            <person name="Boyen C."/>
            <person name="Brownlee C."/>
            <person name="Carrano C.J."/>
            <person name="Charrier B."/>
            <person name="Cho G.Y."/>
            <person name="Coelho S.M."/>
            <person name="Collen J."/>
            <person name="Corre E."/>
            <person name="Da Silva C."/>
            <person name="Delage L."/>
            <person name="Delaroque N."/>
            <person name="Dittami S.M."/>
            <person name="Doulbeau S."/>
            <person name="Elias M."/>
            <person name="Farnham G."/>
            <person name="Gachon C.M."/>
            <person name="Gschloessl B."/>
            <person name="Heesch S."/>
            <person name="Jabbari K."/>
            <person name="Jubin C."/>
            <person name="Kawai H."/>
            <person name="Kimura K."/>
            <person name="Kloareg B."/>
            <person name="Kupper F.C."/>
            <person name="Lang D."/>
            <person name="Le Bail A."/>
            <person name="Leblanc C."/>
            <person name="Lerouge P."/>
            <person name="Lohr M."/>
            <person name="Lopez P.J."/>
            <person name="Martens C."/>
            <person name="Maumus F."/>
            <person name="Michel G."/>
            <person name="Miranda-Saavedra D."/>
            <person name="Morales J."/>
            <person name="Moreau H."/>
            <person name="Motomura T."/>
            <person name="Nagasato C."/>
            <person name="Napoli C.A."/>
            <person name="Nelson D.R."/>
            <person name="Nyvall-Collen P."/>
            <person name="Peters A.F."/>
            <person name="Pommier C."/>
            <person name="Potin P."/>
            <person name="Poulain J."/>
            <person name="Quesneville H."/>
            <person name="Read B."/>
            <person name="Rensing S.A."/>
            <person name="Ritter A."/>
            <person name="Rousvoal S."/>
            <person name="Samanta M."/>
            <person name="Samson G."/>
            <person name="Schroeder D.C."/>
            <person name="Segurens B."/>
            <person name="Strittmatter M."/>
            <person name="Tonon T."/>
            <person name="Tregear J.W."/>
            <person name="Valentin K."/>
            <person name="von Dassow P."/>
            <person name="Yamagishi T."/>
            <person name="Van de Peer Y."/>
            <person name="Wincker P."/>
        </authorList>
    </citation>
    <scope>NUCLEOTIDE SEQUENCE [LARGE SCALE GENOMIC DNA]</scope>
    <source>
        <strain evidence="3">Ec32 / CCAP1310/4</strain>
    </source>
</reference>
<name>D7FR87_ECTSI</name>
<dbReference type="AlphaFoldDB" id="D7FR87"/>
<dbReference type="EMBL" id="FN648389">
    <property type="protein sequence ID" value="CBJ49212.1"/>
    <property type="molecule type" value="Genomic_DNA"/>
</dbReference>
<accession>D7FR87</accession>
<evidence type="ECO:0000313" key="2">
    <source>
        <dbReference type="EMBL" id="CBJ49212.1"/>
    </source>
</evidence>
<organism evidence="2 3">
    <name type="scientific">Ectocarpus siliculosus</name>
    <name type="common">Brown alga</name>
    <name type="synonym">Conferva siliculosa</name>
    <dbReference type="NCBI Taxonomy" id="2880"/>
    <lineage>
        <taxon>Eukaryota</taxon>
        <taxon>Sar</taxon>
        <taxon>Stramenopiles</taxon>
        <taxon>Ochrophyta</taxon>
        <taxon>PX clade</taxon>
        <taxon>Phaeophyceae</taxon>
        <taxon>Ectocarpales</taxon>
        <taxon>Ectocarpaceae</taxon>
        <taxon>Ectocarpus</taxon>
    </lineage>
</organism>
<dbReference type="Proteomes" id="UP000002630">
    <property type="component" value="Linkage Group LG06"/>
</dbReference>
<dbReference type="EMBL" id="FN649731">
    <property type="protein sequence ID" value="CBJ49212.1"/>
    <property type="molecule type" value="Genomic_DNA"/>
</dbReference>
<feature type="region of interest" description="Disordered" evidence="1">
    <location>
        <begin position="66"/>
        <end position="87"/>
    </location>
</feature>
<protein>
    <submittedName>
        <fullName evidence="2">Uncharacterized protein</fullName>
    </submittedName>
</protein>
<sequence length="272" mass="30635">MRCIVGHLHSTESCMFCHNVRFLHQDHVHCGAGSQCFGGTFSNTWGLLVNRNNWLTLSPKVLATTSTSIDTPPTPPLTRTPSVEHAGDGAGVLDRVVTVPLWRGDAVAEQNQEQQQPGETNWPKRLAATVMIAIRLFVRPNDVRARQESRDDENGHDHRHHEPRPSPWDRARASARKLLDRPGDTLRQAKNRFLGLFDNPIARTARLLELVKRLNFRDMPRQPGSRRQSSGDLFIADRCRRRTCSAIAASIKKICATLVAEFPQIGYNQLSR</sequence>
<gene>
    <name evidence="2" type="ORF">Esi_0211_0041</name>
</gene>